<gene>
    <name evidence="3" type="ORF">F0237_06440</name>
</gene>
<evidence type="ECO:0000256" key="1">
    <source>
        <dbReference type="SAM" id="MobiDB-lite"/>
    </source>
</evidence>
<comment type="caution">
    <text evidence="3">The sequence shown here is derived from an EMBL/GenBank/DDBJ whole genome shotgun (WGS) entry which is preliminary data.</text>
</comment>
<dbReference type="AlphaFoldDB" id="A0AAE5GPA3"/>
<dbReference type="RefSeq" id="WP_171320919.1">
    <property type="nucleotide sequence ID" value="NZ_VTXO01000001.1"/>
</dbReference>
<proteinExistence type="predicted"/>
<evidence type="ECO:0000313" key="3">
    <source>
        <dbReference type="EMBL" id="NOI80303.1"/>
    </source>
</evidence>
<feature type="region of interest" description="Disordered" evidence="1">
    <location>
        <begin position="130"/>
        <end position="151"/>
    </location>
</feature>
<feature type="signal peptide" evidence="2">
    <location>
        <begin position="1"/>
        <end position="21"/>
    </location>
</feature>
<dbReference type="EMBL" id="VTXO01000001">
    <property type="protein sequence ID" value="NOI80303.1"/>
    <property type="molecule type" value="Genomic_DNA"/>
</dbReference>
<evidence type="ECO:0000313" key="4">
    <source>
        <dbReference type="Proteomes" id="UP000572722"/>
    </source>
</evidence>
<protein>
    <recommendedName>
        <fullName evidence="5">VcgC</fullName>
    </recommendedName>
</protein>
<sequence>MKLRLLMAALAVFAVSANVVADEASLDSTLLESLGDVPDEQTIQSAFLANPEQVLDVLTALLSNQVVDPQTAITQALTVSPELVDEIVEIARQAGVSSEIITTSALLAGLDPTVVAEATAAGIQTASSIAPPAAPAVGSDGGGGNAVVSPN</sequence>
<dbReference type="Proteomes" id="UP000572722">
    <property type="component" value="Unassembled WGS sequence"/>
</dbReference>
<evidence type="ECO:0000256" key="2">
    <source>
        <dbReference type="SAM" id="SignalP"/>
    </source>
</evidence>
<evidence type="ECO:0008006" key="5">
    <source>
        <dbReference type="Google" id="ProtNLM"/>
    </source>
</evidence>
<feature type="chain" id="PRO_5042183261" description="VcgC" evidence="2">
    <location>
        <begin position="22"/>
        <end position="151"/>
    </location>
</feature>
<reference evidence="3 4" key="1">
    <citation type="submission" date="2019-08" db="EMBL/GenBank/DDBJ databases">
        <title>Draft genome sequencing and comparative genomics of hatchery-associated Vibrios.</title>
        <authorList>
            <person name="Kehlet-Delgado H."/>
            <person name="Mueller R.S."/>
        </authorList>
    </citation>
    <scope>NUCLEOTIDE SEQUENCE [LARGE SCALE GENOMIC DNA]</scope>
    <source>
        <strain evidence="3 4">01-65-5-1</strain>
    </source>
</reference>
<name>A0AAE5GPA3_9VIBR</name>
<organism evidence="3 4">
    <name type="scientific">Vibrio tubiashii</name>
    <dbReference type="NCBI Taxonomy" id="29498"/>
    <lineage>
        <taxon>Bacteria</taxon>
        <taxon>Pseudomonadati</taxon>
        <taxon>Pseudomonadota</taxon>
        <taxon>Gammaproteobacteria</taxon>
        <taxon>Vibrionales</taxon>
        <taxon>Vibrionaceae</taxon>
        <taxon>Vibrio</taxon>
        <taxon>Vibrio oreintalis group</taxon>
    </lineage>
</organism>
<keyword evidence="2" id="KW-0732">Signal</keyword>
<accession>A0AAE5GPA3</accession>